<dbReference type="PANTHER" id="PTHR10815:SF5">
    <property type="entry name" value="METHYLATED-DNA--PROTEIN-CYSTEINE METHYLTRANSFERASE"/>
    <property type="match status" value="1"/>
</dbReference>
<evidence type="ECO:0000256" key="8">
    <source>
        <dbReference type="HAMAP-Rule" id="MF_00772"/>
    </source>
</evidence>
<dbReference type="GO" id="GO:0032259">
    <property type="term" value="P:methylation"/>
    <property type="evidence" value="ECO:0007669"/>
    <property type="project" value="UniProtKB-KW"/>
</dbReference>
<keyword evidence="4 8" id="KW-0808">Transferase</keyword>
<dbReference type="InterPro" id="IPR023546">
    <property type="entry name" value="MGMT"/>
</dbReference>
<dbReference type="Gene3D" id="1.10.10.10">
    <property type="entry name" value="Winged helix-like DNA-binding domain superfamily/Winged helix DNA-binding domain"/>
    <property type="match status" value="1"/>
</dbReference>
<dbReference type="EMBL" id="JAUCBP010000013">
    <property type="protein sequence ID" value="MDM7862172.1"/>
    <property type="molecule type" value="Genomic_DNA"/>
</dbReference>
<accession>A0ABT7T2Z4</accession>
<dbReference type="InterPro" id="IPR008332">
    <property type="entry name" value="MethylG_MeTrfase_N"/>
</dbReference>
<dbReference type="SUPFAM" id="SSF46767">
    <property type="entry name" value="Methylated DNA-protein cysteine methyltransferase, C-terminal domain"/>
    <property type="match status" value="1"/>
</dbReference>
<dbReference type="InterPro" id="IPR036631">
    <property type="entry name" value="MGMT_N_sf"/>
</dbReference>
<evidence type="ECO:0000256" key="4">
    <source>
        <dbReference type="ARBA" id="ARBA00022679"/>
    </source>
</evidence>
<reference evidence="11 12" key="1">
    <citation type="submission" date="2023-06" db="EMBL/GenBank/DDBJ databases">
        <title>Alteromonas sp. ASW11-36 isolated from intertidal sand.</title>
        <authorList>
            <person name="Li Y."/>
        </authorList>
    </citation>
    <scope>NUCLEOTIDE SEQUENCE [LARGE SCALE GENOMIC DNA]</scope>
    <source>
        <strain evidence="11 12">ASW11-36</strain>
    </source>
</reference>
<evidence type="ECO:0000259" key="9">
    <source>
        <dbReference type="Pfam" id="PF01035"/>
    </source>
</evidence>
<dbReference type="CDD" id="cd06445">
    <property type="entry name" value="ATase"/>
    <property type="match status" value="1"/>
</dbReference>
<comment type="subcellular location">
    <subcellularLocation>
        <location evidence="8">Cytoplasm</location>
    </subcellularLocation>
</comment>
<dbReference type="InterPro" id="IPR036388">
    <property type="entry name" value="WH-like_DNA-bd_sf"/>
</dbReference>
<dbReference type="RefSeq" id="WP_289366959.1">
    <property type="nucleotide sequence ID" value="NZ_JAUCBP010000013.1"/>
</dbReference>
<feature type="active site" description="Nucleophile; methyl group acceptor" evidence="8">
    <location>
        <position position="120"/>
    </location>
</feature>
<dbReference type="Proteomes" id="UP001234343">
    <property type="component" value="Unassembled WGS sequence"/>
</dbReference>
<evidence type="ECO:0000256" key="6">
    <source>
        <dbReference type="ARBA" id="ARBA00023204"/>
    </source>
</evidence>
<dbReference type="HAMAP" id="MF_00772">
    <property type="entry name" value="OGT"/>
    <property type="match status" value="1"/>
</dbReference>
<name>A0ABT7T2Z4_9ALTE</name>
<gene>
    <name evidence="11" type="ORF">QTP81_16320</name>
</gene>
<dbReference type="Pfam" id="PF01035">
    <property type="entry name" value="DNA_binding_1"/>
    <property type="match status" value="1"/>
</dbReference>
<protein>
    <recommendedName>
        <fullName evidence="8">Methylated-DNA--protein-cysteine methyltransferase</fullName>
        <ecNumber evidence="8">2.1.1.63</ecNumber>
    </recommendedName>
    <alternativeName>
        <fullName evidence="8">6-O-methylguanine-DNA methyltransferase</fullName>
        <shortName evidence="8">MGMT</shortName>
    </alternativeName>
    <alternativeName>
        <fullName evidence="8">O-6-methylguanine-DNA-alkyltransferase</fullName>
    </alternativeName>
</protein>
<keyword evidence="5 8" id="KW-0227">DNA damage</keyword>
<evidence type="ECO:0000256" key="1">
    <source>
        <dbReference type="ARBA" id="ARBA00001286"/>
    </source>
</evidence>
<dbReference type="NCBIfam" id="TIGR00589">
    <property type="entry name" value="ogt"/>
    <property type="match status" value="1"/>
</dbReference>
<evidence type="ECO:0000256" key="7">
    <source>
        <dbReference type="ARBA" id="ARBA00049348"/>
    </source>
</evidence>
<dbReference type="Gene3D" id="3.30.160.70">
    <property type="entry name" value="Methylated DNA-protein cysteine methyltransferase domain"/>
    <property type="match status" value="1"/>
</dbReference>
<proteinExistence type="inferred from homology"/>
<evidence type="ECO:0000256" key="2">
    <source>
        <dbReference type="ARBA" id="ARBA00022490"/>
    </source>
</evidence>
<evidence type="ECO:0000259" key="10">
    <source>
        <dbReference type="Pfam" id="PF02870"/>
    </source>
</evidence>
<comment type="catalytic activity">
    <reaction evidence="1 8">
        <text>a 4-O-methyl-thymidine in DNA + L-cysteinyl-[protein] = a thymidine in DNA + S-methyl-L-cysteinyl-[protein]</text>
        <dbReference type="Rhea" id="RHEA:53428"/>
        <dbReference type="Rhea" id="RHEA-COMP:10131"/>
        <dbReference type="Rhea" id="RHEA-COMP:10132"/>
        <dbReference type="Rhea" id="RHEA-COMP:13555"/>
        <dbReference type="Rhea" id="RHEA-COMP:13556"/>
        <dbReference type="ChEBI" id="CHEBI:29950"/>
        <dbReference type="ChEBI" id="CHEBI:82612"/>
        <dbReference type="ChEBI" id="CHEBI:137386"/>
        <dbReference type="ChEBI" id="CHEBI:137387"/>
        <dbReference type="EC" id="2.1.1.63"/>
    </reaction>
</comment>
<dbReference type="PROSITE" id="PS00374">
    <property type="entry name" value="MGMT"/>
    <property type="match status" value="1"/>
</dbReference>
<evidence type="ECO:0000313" key="11">
    <source>
        <dbReference type="EMBL" id="MDM7862172.1"/>
    </source>
</evidence>
<organism evidence="11 12">
    <name type="scientific">Alteromonas arenosi</name>
    <dbReference type="NCBI Taxonomy" id="3055817"/>
    <lineage>
        <taxon>Bacteria</taxon>
        <taxon>Pseudomonadati</taxon>
        <taxon>Pseudomonadota</taxon>
        <taxon>Gammaproteobacteria</taxon>
        <taxon>Alteromonadales</taxon>
        <taxon>Alteromonadaceae</taxon>
        <taxon>Alteromonas/Salinimonas group</taxon>
        <taxon>Alteromonas</taxon>
    </lineage>
</organism>
<keyword evidence="2 8" id="KW-0963">Cytoplasm</keyword>
<sequence length="156" mass="16679">MAIDYLTTPIGLLAISANQNGMTEIVFVDEPSAAVKPNNHTQAAKAQLQEYFDGERQTFDLALSAQGTTFQQQVWQALLSIPYGSTASYLDIATQIGNLNACRAVGAANGKNPLGIVVPCHRVIGSNGTLTGYAGGIERKQWLLSLEQGQQLDLLT</sequence>
<dbReference type="InterPro" id="IPR014048">
    <property type="entry name" value="MethylDNA_cys_MeTrfase_DNA-bd"/>
</dbReference>
<dbReference type="InterPro" id="IPR001497">
    <property type="entry name" value="MethylDNA_cys_MeTrfase_AS"/>
</dbReference>
<evidence type="ECO:0000313" key="12">
    <source>
        <dbReference type="Proteomes" id="UP001234343"/>
    </source>
</evidence>
<comment type="miscellaneous">
    <text evidence="8">This enzyme catalyzes only one turnover and therefore is not strictly catalytic. According to one definition, an enzyme is a biocatalyst that acts repeatedly and over many reaction cycles.</text>
</comment>
<dbReference type="EC" id="2.1.1.63" evidence="8"/>
<feature type="domain" description="Methylguanine DNA methyltransferase ribonuclease-like" evidence="10">
    <location>
        <begin position="5"/>
        <end position="64"/>
    </location>
</feature>
<dbReference type="Pfam" id="PF02870">
    <property type="entry name" value="Methyltransf_1N"/>
    <property type="match status" value="1"/>
</dbReference>
<keyword evidence="12" id="KW-1185">Reference proteome</keyword>
<dbReference type="SUPFAM" id="SSF53155">
    <property type="entry name" value="Methylated DNA-protein cysteine methyltransferase domain"/>
    <property type="match status" value="1"/>
</dbReference>
<dbReference type="PANTHER" id="PTHR10815">
    <property type="entry name" value="METHYLATED-DNA--PROTEIN-CYSTEINE METHYLTRANSFERASE"/>
    <property type="match status" value="1"/>
</dbReference>
<comment type="similarity">
    <text evidence="8">Belongs to the MGMT family.</text>
</comment>
<keyword evidence="6 8" id="KW-0234">DNA repair</keyword>
<dbReference type="GO" id="GO:0003908">
    <property type="term" value="F:methylated-DNA-[protein]-cysteine S-methyltransferase activity"/>
    <property type="evidence" value="ECO:0007669"/>
    <property type="project" value="UniProtKB-EC"/>
</dbReference>
<comment type="function">
    <text evidence="8">Involved in the cellular defense against the biological effects of O6-methylguanine (O6-MeG) and O4-methylthymine (O4-MeT) in DNA. Repairs the methylated nucleobase in DNA by stoichiometrically transferring the methyl group to a cysteine residue in the enzyme. This is a suicide reaction: the enzyme is irreversibly inactivated.</text>
</comment>
<comment type="catalytic activity">
    <reaction evidence="7 8">
        <text>a 6-O-methyl-2'-deoxyguanosine in DNA + L-cysteinyl-[protein] = S-methyl-L-cysteinyl-[protein] + a 2'-deoxyguanosine in DNA</text>
        <dbReference type="Rhea" id="RHEA:24000"/>
        <dbReference type="Rhea" id="RHEA-COMP:10131"/>
        <dbReference type="Rhea" id="RHEA-COMP:10132"/>
        <dbReference type="Rhea" id="RHEA-COMP:11367"/>
        <dbReference type="Rhea" id="RHEA-COMP:11368"/>
        <dbReference type="ChEBI" id="CHEBI:29950"/>
        <dbReference type="ChEBI" id="CHEBI:82612"/>
        <dbReference type="ChEBI" id="CHEBI:85445"/>
        <dbReference type="ChEBI" id="CHEBI:85448"/>
        <dbReference type="EC" id="2.1.1.63"/>
    </reaction>
</comment>
<evidence type="ECO:0000256" key="3">
    <source>
        <dbReference type="ARBA" id="ARBA00022603"/>
    </source>
</evidence>
<evidence type="ECO:0000256" key="5">
    <source>
        <dbReference type="ARBA" id="ARBA00022763"/>
    </source>
</evidence>
<feature type="domain" description="Methylated-DNA-[protein]-cysteine S-methyltransferase DNA binding" evidence="9">
    <location>
        <begin position="70"/>
        <end position="148"/>
    </location>
</feature>
<comment type="caution">
    <text evidence="11">The sequence shown here is derived from an EMBL/GenBank/DDBJ whole genome shotgun (WGS) entry which is preliminary data.</text>
</comment>
<keyword evidence="3 8" id="KW-0489">Methyltransferase</keyword>
<dbReference type="InterPro" id="IPR036217">
    <property type="entry name" value="MethylDNA_cys_MeTrfase_DNAb"/>
</dbReference>